<dbReference type="SMART" id="SM00355">
    <property type="entry name" value="ZnF_C2H2"/>
    <property type="match status" value="4"/>
</dbReference>
<feature type="compositionally biased region" description="Basic and acidic residues" evidence="8">
    <location>
        <begin position="46"/>
        <end position="55"/>
    </location>
</feature>
<evidence type="ECO:0000313" key="11">
    <source>
        <dbReference type="WBParaSite" id="MBELARI_LOCUS19618"/>
    </source>
</evidence>
<reference evidence="11" key="1">
    <citation type="submission" date="2024-02" db="UniProtKB">
        <authorList>
            <consortium name="WormBaseParasite"/>
        </authorList>
    </citation>
    <scope>IDENTIFICATION</scope>
</reference>
<keyword evidence="10" id="KW-1185">Reference proteome</keyword>
<accession>A0AAF3J6Q3</accession>
<dbReference type="AlphaFoldDB" id="A0AAF3J6Q3"/>
<dbReference type="Gene3D" id="3.30.160.60">
    <property type="entry name" value="Classic Zinc Finger"/>
    <property type="match status" value="2"/>
</dbReference>
<feature type="domain" description="C2H2-type" evidence="9">
    <location>
        <begin position="146"/>
        <end position="169"/>
    </location>
</feature>
<evidence type="ECO:0000256" key="8">
    <source>
        <dbReference type="SAM" id="MobiDB-lite"/>
    </source>
</evidence>
<protein>
    <recommendedName>
        <fullName evidence="9">C2H2-type domain-containing protein</fullName>
    </recommendedName>
</protein>
<organism evidence="10 11">
    <name type="scientific">Mesorhabditis belari</name>
    <dbReference type="NCBI Taxonomy" id="2138241"/>
    <lineage>
        <taxon>Eukaryota</taxon>
        <taxon>Metazoa</taxon>
        <taxon>Ecdysozoa</taxon>
        <taxon>Nematoda</taxon>
        <taxon>Chromadorea</taxon>
        <taxon>Rhabditida</taxon>
        <taxon>Rhabditina</taxon>
        <taxon>Rhabditomorpha</taxon>
        <taxon>Rhabditoidea</taxon>
        <taxon>Rhabditidae</taxon>
        <taxon>Mesorhabditinae</taxon>
        <taxon>Mesorhabditis</taxon>
    </lineage>
</organism>
<evidence type="ECO:0000256" key="5">
    <source>
        <dbReference type="ARBA" id="ARBA00022833"/>
    </source>
</evidence>
<evidence type="ECO:0000256" key="4">
    <source>
        <dbReference type="ARBA" id="ARBA00022771"/>
    </source>
</evidence>
<name>A0AAF3J6Q3_9BILA</name>
<dbReference type="InterPro" id="IPR013087">
    <property type="entry name" value="Znf_C2H2_type"/>
</dbReference>
<keyword evidence="4 7" id="KW-0863">Zinc-finger</keyword>
<dbReference type="InterPro" id="IPR036236">
    <property type="entry name" value="Znf_C2H2_sf"/>
</dbReference>
<evidence type="ECO:0000256" key="1">
    <source>
        <dbReference type="ARBA" id="ARBA00004123"/>
    </source>
</evidence>
<dbReference type="GO" id="GO:0008270">
    <property type="term" value="F:zinc ion binding"/>
    <property type="evidence" value="ECO:0007669"/>
    <property type="project" value="UniProtKB-KW"/>
</dbReference>
<feature type="region of interest" description="Disordered" evidence="8">
    <location>
        <begin position="214"/>
        <end position="280"/>
    </location>
</feature>
<sequence>MAEILSTVILIEVAIVSSCGKEIIVIQRETIVHHKARMNDMSASTEKSERDRESSPESDTVDIELMENLQCKWGACVQSVFKTEEMLIAHVKKVHVGPLVKSKPASYNCEWRNCLGKLRSFRVPYKLSSAVGLNSHLNFHAGKNPYKCKECDQWFRSTNNRAKHVKGKHRKAGRLCGYQGCKETYADTSAVRKHVKQVHGAKAWETRKLKKELKETGGRWQKKIENKKKDCGSEDRESSHGPDSGGHLPENPGRVETVGMYDPNHEPNREGETNVANGNERPINGPGFTGYLTADVVNEETVELGAIEMGLSEARREDIYRNANFVPFHEQTGHIPDPLWGAILPHDERFMRLAMACQEAKYRHTRAHKKFILK</sequence>
<dbReference type="InterPro" id="IPR043359">
    <property type="entry name" value="GLI-like"/>
</dbReference>
<dbReference type="PANTHER" id="PTHR45718:SF4">
    <property type="entry name" value="TRANSCRIPTIONAL ACTIVATOR CUBITUS INTERRUPTUS"/>
    <property type="match status" value="1"/>
</dbReference>
<evidence type="ECO:0000313" key="10">
    <source>
        <dbReference type="Proteomes" id="UP000887575"/>
    </source>
</evidence>
<keyword evidence="5" id="KW-0862">Zinc</keyword>
<dbReference type="PANTHER" id="PTHR45718">
    <property type="entry name" value="TRANSCRIPTIONAL ACTIVATOR CUBITUS INTERRUPTUS"/>
    <property type="match status" value="1"/>
</dbReference>
<comment type="subcellular location">
    <subcellularLocation>
        <location evidence="1">Nucleus</location>
    </subcellularLocation>
</comment>
<dbReference type="GO" id="GO:0000978">
    <property type="term" value="F:RNA polymerase II cis-regulatory region sequence-specific DNA binding"/>
    <property type="evidence" value="ECO:0007669"/>
    <property type="project" value="TreeGrafter"/>
</dbReference>
<evidence type="ECO:0000259" key="9">
    <source>
        <dbReference type="PROSITE" id="PS50157"/>
    </source>
</evidence>
<evidence type="ECO:0000256" key="3">
    <source>
        <dbReference type="ARBA" id="ARBA00022737"/>
    </source>
</evidence>
<evidence type="ECO:0000256" key="6">
    <source>
        <dbReference type="ARBA" id="ARBA00023242"/>
    </source>
</evidence>
<dbReference type="GO" id="GO:0005634">
    <property type="term" value="C:nucleus"/>
    <property type="evidence" value="ECO:0007669"/>
    <property type="project" value="UniProtKB-SubCell"/>
</dbReference>
<evidence type="ECO:0000256" key="2">
    <source>
        <dbReference type="ARBA" id="ARBA00022723"/>
    </source>
</evidence>
<feature type="region of interest" description="Disordered" evidence="8">
    <location>
        <begin position="37"/>
        <end position="59"/>
    </location>
</feature>
<dbReference type="GO" id="GO:0000981">
    <property type="term" value="F:DNA-binding transcription factor activity, RNA polymerase II-specific"/>
    <property type="evidence" value="ECO:0007669"/>
    <property type="project" value="TreeGrafter"/>
</dbReference>
<keyword evidence="2" id="KW-0479">Metal-binding</keyword>
<dbReference type="Proteomes" id="UP000887575">
    <property type="component" value="Unassembled WGS sequence"/>
</dbReference>
<dbReference type="PROSITE" id="PS50157">
    <property type="entry name" value="ZINC_FINGER_C2H2_2"/>
    <property type="match status" value="1"/>
</dbReference>
<feature type="compositionally biased region" description="Basic and acidic residues" evidence="8">
    <location>
        <begin position="263"/>
        <end position="272"/>
    </location>
</feature>
<feature type="compositionally biased region" description="Basic and acidic residues" evidence="8">
    <location>
        <begin position="214"/>
        <end position="240"/>
    </location>
</feature>
<proteinExistence type="predicted"/>
<keyword evidence="6" id="KW-0539">Nucleus</keyword>
<keyword evidence="3" id="KW-0677">Repeat</keyword>
<dbReference type="WBParaSite" id="MBELARI_LOCUS19618">
    <property type="protein sequence ID" value="MBELARI_LOCUS19618"/>
    <property type="gene ID" value="MBELARI_LOCUS19618"/>
</dbReference>
<dbReference type="SUPFAM" id="SSF57667">
    <property type="entry name" value="beta-beta-alpha zinc fingers"/>
    <property type="match status" value="1"/>
</dbReference>
<dbReference type="PROSITE" id="PS00028">
    <property type="entry name" value="ZINC_FINGER_C2H2_1"/>
    <property type="match status" value="2"/>
</dbReference>
<evidence type="ECO:0000256" key="7">
    <source>
        <dbReference type="PROSITE-ProRule" id="PRU00042"/>
    </source>
</evidence>